<sequence length="234" mass="23330">MTSPTASRDLLDRPTAPGALLAMVAGVATVALLIEGAGQWQALVAEIAGLGLCVGGYVAWQRGQKAPGSLAALAGGVLVLVALGLAVSRPEAVTDRLELLPGLLGLAVLLAGLVPVRSGWERRLVTAGAALLFVGVVTSGVVRGASEMQLLVAGVASVLAWDLGEQSVSLGGQVGRRAQTHRAELVHAGGSLLAGVAILGVTLGVAAMDVQGLSLAGFAVLLVAGFALVVAMRQ</sequence>
<evidence type="ECO:0000256" key="1">
    <source>
        <dbReference type="SAM" id="Phobius"/>
    </source>
</evidence>
<dbReference type="InterPro" id="IPR055941">
    <property type="entry name" value="DUF7519"/>
</dbReference>
<feature type="transmembrane region" description="Helical" evidence="1">
    <location>
        <begin position="40"/>
        <end position="60"/>
    </location>
</feature>
<name>A0A1I6KGH2_9EURY</name>
<keyword evidence="1" id="KW-0812">Transmembrane</keyword>
<protein>
    <submittedName>
        <fullName evidence="2">Uncharacterized protein</fullName>
    </submittedName>
</protein>
<dbReference type="Pfam" id="PF24363">
    <property type="entry name" value="DUF7519"/>
    <property type="match status" value="1"/>
</dbReference>
<feature type="transmembrane region" description="Helical" evidence="1">
    <location>
        <begin position="124"/>
        <end position="142"/>
    </location>
</feature>
<feature type="transmembrane region" description="Helical" evidence="1">
    <location>
        <begin position="67"/>
        <end position="87"/>
    </location>
</feature>
<dbReference type="EMBL" id="FOZK01000001">
    <property type="protein sequence ID" value="SFR90254.1"/>
    <property type="molecule type" value="Genomic_DNA"/>
</dbReference>
<evidence type="ECO:0000313" key="2">
    <source>
        <dbReference type="EMBL" id="SFR90254.1"/>
    </source>
</evidence>
<proteinExistence type="predicted"/>
<feature type="transmembrane region" description="Helical" evidence="1">
    <location>
        <begin position="99"/>
        <end position="117"/>
    </location>
</feature>
<dbReference type="OrthoDB" id="157642at2157"/>
<keyword evidence="1" id="KW-1133">Transmembrane helix</keyword>
<feature type="transmembrane region" description="Helical" evidence="1">
    <location>
        <begin position="16"/>
        <end position="34"/>
    </location>
</feature>
<evidence type="ECO:0000313" key="3">
    <source>
        <dbReference type="Proteomes" id="UP000199062"/>
    </source>
</evidence>
<gene>
    <name evidence="2" type="ORF">SAMN05216559_0771</name>
</gene>
<feature type="transmembrane region" description="Helical" evidence="1">
    <location>
        <begin position="213"/>
        <end position="232"/>
    </location>
</feature>
<accession>A0A1I6KGH2</accession>
<feature type="transmembrane region" description="Helical" evidence="1">
    <location>
        <begin position="185"/>
        <end position="207"/>
    </location>
</feature>
<organism evidence="2 3">
    <name type="scientific">Halomicrobium zhouii</name>
    <dbReference type="NCBI Taxonomy" id="767519"/>
    <lineage>
        <taxon>Archaea</taxon>
        <taxon>Methanobacteriati</taxon>
        <taxon>Methanobacteriota</taxon>
        <taxon>Stenosarchaea group</taxon>
        <taxon>Halobacteria</taxon>
        <taxon>Halobacteriales</taxon>
        <taxon>Haloarculaceae</taxon>
        <taxon>Halomicrobium</taxon>
    </lineage>
</organism>
<dbReference type="Proteomes" id="UP000199062">
    <property type="component" value="Unassembled WGS sequence"/>
</dbReference>
<dbReference type="AlphaFoldDB" id="A0A1I6KGH2"/>
<keyword evidence="1" id="KW-0472">Membrane</keyword>
<reference evidence="2 3" key="1">
    <citation type="submission" date="2016-10" db="EMBL/GenBank/DDBJ databases">
        <authorList>
            <person name="de Groot N.N."/>
        </authorList>
    </citation>
    <scope>NUCLEOTIDE SEQUENCE [LARGE SCALE GENOMIC DNA]</scope>
    <source>
        <strain evidence="2 3">CGMCC 1.10457</strain>
    </source>
</reference>
<dbReference type="RefSeq" id="WP_089814032.1">
    <property type="nucleotide sequence ID" value="NZ_FOZK01000001.1"/>
</dbReference>
<dbReference type="STRING" id="767519.SAMN05216559_0771"/>
<keyword evidence="3" id="KW-1185">Reference proteome</keyword>